<dbReference type="AlphaFoldDB" id="A0A1I2H5Y2"/>
<organism evidence="1 2">
    <name type="scientific">Flavimobilis marinus</name>
    <dbReference type="NCBI Taxonomy" id="285351"/>
    <lineage>
        <taxon>Bacteria</taxon>
        <taxon>Bacillati</taxon>
        <taxon>Actinomycetota</taxon>
        <taxon>Actinomycetes</taxon>
        <taxon>Micrococcales</taxon>
        <taxon>Jonesiaceae</taxon>
        <taxon>Flavimobilis</taxon>
    </lineage>
</organism>
<sequence>MPVTLRPLPAQAPAGPGMRQSRHLLVVGAEVEAEEVELLALSRFPTTRWEVPPTPGRDGVLEPGLLRTSRHTALRGPYASNGGRGGSVFVVSCPRERGEPPFPGGGDRDGLGRAFPAGLPVREEDRVVRWLVAAARRLAGTAVLDGVVVTPDPDAQIDLTVYSDVWLEPEAALAVARHVDARTVYAPGGEDWAGPPAHLVSPADLDAADAAELHAAADDVDIAALTSPEALSGYALHLPLGLDGLVVVEIAGEELLPVSLRGLPWADGGAIAYRVRWVPDDFTELEEERPPTAHRIARGRAAISVAKLTGALHDVVGGEIADQSEFLVARSDL</sequence>
<accession>A0A1I2H5Y2</accession>
<dbReference type="Proteomes" id="UP000198520">
    <property type="component" value="Unassembled WGS sequence"/>
</dbReference>
<protein>
    <submittedName>
        <fullName evidence="1">Uncharacterized protein</fullName>
    </submittedName>
</protein>
<proteinExistence type="predicted"/>
<evidence type="ECO:0000313" key="2">
    <source>
        <dbReference type="Proteomes" id="UP000198520"/>
    </source>
</evidence>
<dbReference type="STRING" id="285351.SAMN04488035_2217"/>
<name>A0A1I2H5Y2_9MICO</name>
<dbReference type="RefSeq" id="WP_244887041.1">
    <property type="nucleotide sequence ID" value="NZ_FONZ01000003.1"/>
</dbReference>
<evidence type="ECO:0000313" key="1">
    <source>
        <dbReference type="EMBL" id="SFF25082.1"/>
    </source>
</evidence>
<reference evidence="2" key="1">
    <citation type="submission" date="2016-10" db="EMBL/GenBank/DDBJ databases">
        <authorList>
            <person name="Varghese N."/>
            <person name="Submissions S."/>
        </authorList>
    </citation>
    <scope>NUCLEOTIDE SEQUENCE [LARGE SCALE GENOMIC DNA]</scope>
    <source>
        <strain evidence="2">DSM 19083</strain>
    </source>
</reference>
<keyword evidence="2" id="KW-1185">Reference proteome</keyword>
<gene>
    <name evidence="1" type="ORF">SAMN04488035_2217</name>
</gene>
<dbReference type="EMBL" id="FONZ01000003">
    <property type="protein sequence ID" value="SFF25082.1"/>
    <property type="molecule type" value="Genomic_DNA"/>
</dbReference>